<keyword evidence="3" id="KW-0804">Transcription</keyword>
<dbReference type="AlphaFoldDB" id="A0A941CSZ9"/>
<evidence type="ECO:0000256" key="3">
    <source>
        <dbReference type="ARBA" id="ARBA00023163"/>
    </source>
</evidence>
<dbReference type="InterPro" id="IPR050313">
    <property type="entry name" value="Carb_Metab_HTH_regulators"/>
</dbReference>
<evidence type="ECO:0000256" key="2">
    <source>
        <dbReference type="ARBA" id="ARBA00023125"/>
    </source>
</evidence>
<dbReference type="InterPro" id="IPR018356">
    <property type="entry name" value="Tscrpt_reg_HTH_DeoR_CS"/>
</dbReference>
<dbReference type="InterPro" id="IPR001034">
    <property type="entry name" value="DeoR_HTH"/>
</dbReference>
<keyword evidence="6" id="KW-1185">Reference proteome</keyword>
<dbReference type="SMART" id="SM00420">
    <property type="entry name" value="HTH_DEOR"/>
    <property type="match status" value="1"/>
</dbReference>
<evidence type="ECO:0000259" key="4">
    <source>
        <dbReference type="PROSITE" id="PS51000"/>
    </source>
</evidence>
<dbReference type="PANTHER" id="PTHR30363:SF44">
    <property type="entry name" value="AGA OPERON TRANSCRIPTIONAL REPRESSOR-RELATED"/>
    <property type="match status" value="1"/>
</dbReference>
<dbReference type="Pfam" id="PF00455">
    <property type="entry name" value="DeoRC"/>
    <property type="match status" value="1"/>
</dbReference>
<keyword evidence="1" id="KW-0805">Transcription regulation</keyword>
<evidence type="ECO:0000256" key="1">
    <source>
        <dbReference type="ARBA" id="ARBA00023015"/>
    </source>
</evidence>
<protein>
    <submittedName>
        <fullName evidence="5">DeoR/GlpR transcriptional regulator</fullName>
    </submittedName>
</protein>
<dbReference type="Proteomes" id="UP000675379">
    <property type="component" value="Unassembled WGS sequence"/>
</dbReference>
<dbReference type="Gene3D" id="3.40.50.1360">
    <property type="match status" value="1"/>
</dbReference>
<accession>A0A941CSZ9</accession>
<dbReference type="GO" id="GO:0003700">
    <property type="term" value="F:DNA-binding transcription factor activity"/>
    <property type="evidence" value="ECO:0007669"/>
    <property type="project" value="InterPro"/>
</dbReference>
<evidence type="ECO:0000313" key="5">
    <source>
        <dbReference type="EMBL" id="MBR0576831.1"/>
    </source>
</evidence>
<dbReference type="InterPro" id="IPR036388">
    <property type="entry name" value="WH-like_DNA-bd_sf"/>
</dbReference>
<dbReference type="RefSeq" id="WP_211802250.1">
    <property type="nucleotide sequence ID" value="NZ_JAGSCS010000015.1"/>
</dbReference>
<evidence type="ECO:0000313" key="6">
    <source>
        <dbReference type="Proteomes" id="UP000675379"/>
    </source>
</evidence>
<comment type="caution">
    <text evidence="5">The sequence shown here is derived from an EMBL/GenBank/DDBJ whole genome shotgun (WGS) entry which is preliminary data.</text>
</comment>
<dbReference type="EMBL" id="JAGSCS010000015">
    <property type="protein sequence ID" value="MBR0576831.1"/>
    <property type="molecule type" value="Genomic_DNA"/>
</dbReference>
<dbReference type="GO" id="GO:0003677">
    <property type="term" value="F:DNA binding"/>
    <property type="evidence" value="ECO:0007669"/>
    <property type="project" value="UniProtKB-KW"/>
</dbReference>
<reference evidence="5" key="1">
    <citation type="submission" date="2021-04" db="EMBL/GenBank/DDBJ databases">
        <title>Proteiniclasticum sedimins sp. nov., an obligate anaerobic bacterium isolated from anaerobic sludge.</title>
        <authorList>
            <person name="Liu J."/>
        </authorList>
    </citation>
    <scope>NUCLEOTIDE SEQUENCE</scope>
    <source>
        <strain evidence="5">BAD-10</strain>
    </source>
</reference>
<dbReference type="SMART" id="SM01134">
    <property type="entry name" value="DeoRC"/>
    <property type="match status" value="1"/>
</dbReference>
<organism evidence="5 6">
    <name type="scientific">Proteiniclasticum sediminis</name>
    <dbReference type="NCBI Taxonomy" id="2804028"/>
    <lineage>
        <taxon>Bacteria</taxon>
        <taxon>Bacillati</taxon>
        <taxon>Bacillota</taxon>
        <taxon>Clostridia</taxon>
        <taxon>Eubacteriales</taxon>
        <taxon>Clostridiaceae</taxon>
        <taxon>Proteiniclasticum</taxon>
    </lineage>
</organism>
<dbReference type="InterPro" id="IPR037171">
    <property type="entry name" value="NagB/RpiA_transferase-like"/>
</dbReference>
<dbReference type="SUPFAM" id="SSF46785">
    <property type="entry name" value="Winged helix' DNA-binding domain"/>
    <property type="match status" value="1"/>
</dbReference>
<keyword evidence="2" id="KW-0238">DNA-binding</keyword>
<dbReference type="PRINTS" id="PR00037">
    <property type="entry name" value="HTHLACR"/>
</dbReference>
<dbReference type="InterPro" id="IPR036390">
    <property type="entry name" value="WH_DNA-bd_sf"/>
</dbReference>
<dbReference type="PANTHER" id="PTHR30363">
    <property type="entry name" value="HTH-TYPE TRANSCRIPTIONAL REGULATOR SRLR-RELATED"/>
    <property type="match status" value="1"/>
</dbReference>
<sequence length="251" mass="27598">MFAEERQNQIAAMLAVHSSIKVTELSETFRVSESTIRRDLQEMEEKNLLKRTHGGAVGLQKRTFEPSFKEKRAEYFEDKIRIGELAAELVNEGDSVILDTGTTTLEIAKRIKGKRVTVITNGLDIAEELSDVEGLEVILTGGTLRGKTRAMVGYLAENTLRNFKADLAFIGTNGISVDDGITTPNHIEAMTKRAMIASANQVYAVCDASKFNEVSFAVIQPVRGLTGVITSGELSEDIIKSFDEEGVKIIR</sequence>
<name>A0A941CSZ9_9CLOT</name>
<proteinExistence type="predicted"/>
<dbReference type="InterPro" id="IPR014036">
    <property type="entry name" value="DeoR-like_C"/>
</dbReference>
<dbReference type="Pfam" id="PF08220">
    <property type="entry name" value="HTH_DeoR"/>
    <property type="match status" value="1"/>
</dbReference>
<dbReference type="Gene3D" id="1.10.10.10">
    <property type="entry name" value="Winged helix-like DNA-binding domain superfamily/Winged helix DNA-binding domain"/>
    <property type="match status" value="1"/>
</dbReference>
<gene>
    <name evidence="5" type="ORF">KCG48_10870</name>
</gene>
<feature type="domain" description="HTH deoR-type" evidence="4">
    <location>
        <begin position="3"/>
        <end position="58"/>
    </location>
</feature>
<dbReference type="PROSITE" id="PS51000">
    <property type="entry name" value="HTH_DEOR_2"/>
    <property type="match status" value="1"/>
</dbReference>
<dbReference type="SUPFAM" id="SSF100950">
    <property type="entry name" value="NagB/RpiA/CoA transferase-like"/>
    <property type="match status" value="1"/>
</dbReference>
<dbReference type="PROSITE" id="PS00894">
    <property type="entry name" value="HTH_DEOR_1"/>
    <property type="match status" value="1"/>
</dbReference>